<evidence type="ECO:0000256" key="1">
    <source>
        <dbReference type="SAM" id="Phobius"/>
    </source>
</evidence>
<evidence type="ECO:0000313" key="3">
    <source>
        <dbReference type="Proteomes" id="UP001314796"/>
    </source>
</evidence>
<dbReference type="Proteomes" id="UP001314796">
    <property type="component" value="Unassembled WGS sequence"/>
</dbReference>
<sequence length="211" mass="23728">MPNKMMEMLKKHIKENLAVYFIVVLCFLIGVSVGAFTVKAVDPHQKQELVSYLKGFFQLFNEDQLEPMGIFRESIKNNTQLIVFNWILGLVVIAAPVVLVVIGFKGFVIGFTVGLLLEEFKVFGVLLFLLGVLPHNIIIIPTFIFGAVLSVTFAMMVLKAKINKVRNFSYGKQMMIYSGIHMGILMVLLVASTLESFVIPFFIKVVVRFMG</sequence>
<gene>
    <name evidence="2" type="ORF">JOC73_000535</name>
</gene>
<evidence type="ECO:0000313" key="2">
    <source>
        <dbReference type="EMBL" id="MBM7614026.1"/>
    </source>
</evidence>
<feature type="transmembrane region" description="Helical" evidence="1">
    <location>
        <begin position="109"/>
        <end position="131"/>
    </location>
</feature>
<dbReference type="RefSeq" id="WP_330613066.1">
    <property type="nucleotide sequence ID" value="NZ_JAFBEE010000002.1"/>
</dbReference>
<organism evidence="2 3">
    <name type="scientific">Alkaliphilus hydrothermalis</name>
    <dbReference type="NCBI Taxonomy" id="1482730"/>
    <lineage>
        <taxon>Bacteria</taxon>
        <taxon>Bacillati</taxon>
        <taxon>Bacillota</taxon>
        <taxon>Clostridia</taxon>
        <taxon>Peptostreptococcales</taxon>
        <taxon>Natronincolaceae</taxon>
        <taxon>Alkaliphilus</taxon>
    </lineage>
</organism>
<proteinExistence type="predicted"/>
<dbReference type="NCBIfam" id="TIGR02831">
    <property type="entry name" value="spo_II_M"/>
    <property type="match status" value="1"/>
</dbReference>
<keyword evidence="3" id="KW-1185">Reference proteome</keyword>
<keyword evidence="1" id="KW-0812">Transmembrane</keyword>
<keyword evidence="1" id="KW-0472">Membrane</keyword>
<feature type="transmembrane region" description="Helical" evidence="1">
    <location>
        <begin position="81"/>
        <end position="102"/>
    </location>
</feature>
<accession>A0ABS2NM56</accession>
<comment type="caution">
    <text evidence="2">The sequence shown here is derived from an EMBL/GenBank/DDBJ whole genome shotgun (WGS) entry which is preliminary data.</text>
</comment>
<reference evidence="2 3" key="1">
    <citation type="submission" date="2021-01" db="EMBL/GenBank/DDBJ databases">
        <title>Genomic Encyclopedia of Type Strains, Phase IV (KMG-IV): sequencing the most valuable type-strain genomes for metagenomic binning, comparative biology and taxonomic classification.</title>
        <authorList>
            <person name="Goeker M."/>
        </authorList>
    </citation>
    <scope>NUCLEOTIDE SEQUENCE [LARGE SCALE GENOMIC DNA]</scope>
    <source>
        <strain evidence="2 3">DSM 25890</strain>
    </source>
</reference>
<dbReference type="EMBL" id="JAFBEE010000002">
    <property type="protein sequence ID" value="MBM7614026.1"/>
    <property type="molecule type" value="Genomic_DNA"/>
</dbReference>
<dbReference type="PIRSF" id="PIRSF038973">
    <property type="entry name" value="SpoIIM"/>
    <property type="match status" value="1"/>
</dbReference>
<dbReference type="InterPro" id="IPR002798">
    <property type="entry name" value="SpoIIM-like"/>
</dbReference>
<feature type="transmembrane region" description="Helical" evidence="1">
    <location>
        <begin position="179"/>
        <end position="203"/>
    </location>
</feature>
<keyword evidence="1" id="KW-1133">Transmembrane helix</keyword>
<dbReference type="InterPro" id="IPR014196">
    <property type="entry name" value="SpoIIM"/>
</dbReference>
<dbReference type="Pfam" id="PF01944">
    <property type="entry name" value="SpoIIM"/>
    <property type="match status" value="1"/>
</dbReference>
<feature type="transmembrane region" description="Helical" evidence="1">
    <location>
        <begin position="137"/>
        <end position="158"/>
    </location>
</feature>
<protein>
    <submittedName>
        <fullName evidence="2">Stage II sporulation protein M</fullName>
    </submittedName>
</protein>
<name>A0ABS2NM56_9FIRM</name>